<feature type="transmembrane region" description="Helical" evidence="12">
    <location>
        <begin position="165"/>
        <end position="187"/>
    </location>
</feature>
<evidence type="ECO:0000256" key="6">
    <source>
        <dbReference type="ARBA" id="ARBA00022679"/>
    </source>
</evidence>
<dbReference type="GO" id="GO:0005886">
    <property type="term" value="C:plasma membrane"/>
    <property type="evidence" value="ECO:0007669"/>
    <property type="project" value="TreeGrafter"/>
</dbReference>
<keyword evidence="6 13" id="KW-0808">Transferase</keyword>
<accession>Q2PYL2</accession>
<evidence type="ECO:0000256" key="9">
    <source>
        <dbReference type="ARBA" id="ARBA00022989"/>
    </source>
</evidence>
<evidence type="ECO:0000256" key="12">
    <source>
        <dbReference type="SAM" id="Phobius"/>
    </source>
</evidence>
<feature type="transmembrane region" description="Helical" evidence="12">
    <location>
        <begin position="266"/>
        <end position="285"/>
    </location>
</feature>
<feature type="transmembrane region" description="Helical" evidence="12">
    <location>
        <begin position="208"/>
        <end position="230"/>
    </location>
</feature>
<dbReference type="InterPro" id="IPR039653">
    <property type="entry name" value="Prenyltransferase"/>
</dbReference>
<evidence type="ECO:0000256" key="5">
    <source>
        <dbReference type="ARBA" id="ARBA00022519"/>
    </source>
</evidence>
<keyword evidence="10 12" id="KW-0472">Membrane</keyword>
<feature type="transmembrane region" description="Helical" evidence="12">
    <location>
        <begin position="142"/>
        <end position="159"/>
    </location>
</feature>
<feature type="transmembrane region" description="Helical" evidence="12">
    <location>
        <begin position="44"/>
        <end position="68"/>
    </location>
</feature>
<keyword evidence="4" id="KW-1003">Cell membrane</keyword>
<comment type="subcellular location">
    <subcellularLocation>
        <location evidence="2">Membrane</location>
        <topology evidence="2">Multi-pass membrane protein</topology>
    </subcellularLocation>
</comment>
<name>Q2PYL2_9BACT</name>
<comment type="cofactor">
    <cofactor evidence="1">
        <name>Mg(2+)</name>
        <dbReference type="ChEBI" id="CHEBI:18420"/>
    </cofactor>
</comment>
<dbReference type="EC" id="2.5.1.39" evidence="11"/>
<proteinExistence type="inferred from homology"/>
<dbReference type="Gene3D" id="1.10.357.140">
    <property type="entry name" value="UbiA prenyltransferase"/>
    <property type="match status" value="1"/>
</dbReference>
<reference evidence="13" key="1">
    <citation type="journal article" date="2006" name="Appl. Environ. Microbiol.">
        <title>Comparative genomics of DNA fragments from six Antarctic marine planktonic bacteria.</title>
        <authorList>
            <person name="Grzymski J.J."/>
            <person name="Carter B.J."/>
            <person name="DeLong E.F."/>
            <person name="Feldman R.A."/>
            <person name="Ghadiri A."/>
            <person name="Murray A.E."/>
        </authorList>
    </citation>
    <scope>NUCLEOTIDE SEQUENCE</scope>
</reference>
<comment type="similarity">
    <text evidence="3">Belongs to the UbiA prenyltransferase family.</text>
</comment>
<dbReference type="GO" id="GO:0008412">
    <property type="term" value="F:4-hydroxybenzoate polyprenyltransferase activity"/>
    <property type="evidence" value="ECO:0007669"/>
    <property type="project" value="UniProtKB-UniRule"/>
</dbReference>
<evidence type="ECO:0000256" key="1">
    <source>
        <dbReference type="ARBA" id="ARBA00001946"/>
    </source>
</evidence>
<evidence type="ECO:0000313" key="13">
    <source>
        <dbReference type="EMBL" id="ABC25215.1"/>
    </source>
</evidence>
<dbReference type="InterPro" id="IPR006370">
    <property type="entry name" value="HB_polyprenyltransferase-like"/>
</dbReference>
<feature type="transmembrane region" description="Helical" evidence="12">
    <location>
        <begin position="236"/>
        <end position="254"/>
    </location>
</feature>
<dbReference type="CDD" id="cd13959">
    <property type="entry name" value="PT_UbiA_COQ2"/>
    <property type="match status" value="1"/>
</dbReference>
<dbReference type="InterPro" id="IPR000537">
    <property type="entry name" value="UbiA_prenyltransferase"/>
</dbReference>
<keyword evidence="8" id="KW-0460">Magnesium</keyword>
<feature type="transmembrane region" description="Helical" evidence="12">
    <location>
        <begin position="89"/>
        <end position="109"/>
    </location>
</feature>
<dbReference type="Gene3D" id="1.20.120.1780">
    <property type="entry name" value="UbiA prenyltransferase"/>
    <property type="match status" value="1"/>
</dbReference>
<evidence type="ECO:0000256" key="4">
    <source>
        <dbReference type="ARBA" id="ARBA00022475"/>
    </source>
</evidence>
<keyword evidence="5" id="KW-0997">Cell inner membrane</keyword>
<dbReference type="EMBL" id="DQ295237">
    <property type="protein sequence ID" value="ABC25215.1"/>
    <property type="molecule type" value="Genomic_DNA"/>
</dbReference>
<evidence type="ECO:0000256" key="10">
    <source>
        <dbReference type="ARBA" id="ARBA00023136"/>
    </source>
</evidence>
<dbReference type="PANTHER" id="PTHR11048">
    <property type="entry name" value="PRENYLTRANSFERASES"/>
    <property type="match status" value="1"/>
</dbReference>
<protein>
    <recommendedName>
        <fullName evidence="11">4-hydroxybenzoate octaprenyltransferase</fullName>
        <ecNumber evidence="11">2.5.1.39</ecNumber>
    </recommendedName>
</protein>
<organism evidence="13">
    <name type="scientific">uncultured marine bacterium Ant4D3</name>
    <dbReference type="NCBI Taxonomy" id="360423"/>
    <lineage>
        <taxon>Bacteria</taxon>
        <taxon>environmental samples</taxon>
    </lineage>
</organism>
<dbReference type="NCBIfam" id="TIGR01474">
    <property type="entry name" value="ubiA_proteo"/>
    <property type="match status" value="1"/>
</dbReference>
<evidence type="ECO:0000256" key="3">
    <source>
        <dbReference type="ARBA" id="ARBA00005985"/>
    </source>
</evidence>
<dbReference type="FunFam" id="1.20.120.1780:FF:000001">
    <property type="entry name" value="4-hydroxybenzoate octaprenyltransferase"/>
    <property type="match status" value="1"/>
</dbReference>
<feature type="transmembrane region" description="Helical" evidence="12">
    <location>
        <begin position="21"/>
        <end position="38"/>
    </location>
</feature>
<dbReference type="HAMAP" id="MF_01635">
    <property type="entry name" value="UbiA"/>
    <property type="match status" value="1"/>
</dbReference>
<keyword evidence="7 12" id="KW-0812">Transmembrane</keyword>
<dbReference type="AlphaFoldDB" id="Q2PYL2"/>
<dbReference type="Pfam" id="PF01040">
    <property type="entry name" value="UbiA"/>
    <property type="match status" value="1"/>
</dbReference>
<feature type="transmembrane region" description="Helical" evidence="12">
    <location>
        <begin position="115"/>
        <end position="133"/>
    </location>
</feature>
<evidence type="ECO:0000256" key="11">
    <source>
        <dbReference type="NCBIfam" id="TIGR01474"/>
    </source>
</evidence>
<dbReference type="PANTHER" id="PTHR11048:SF28">
    <property type="entry name" value="4-HYDROXYBENZOATE POLYPRENYLTRANSFERASE, MITOCHONDRIAL"/>
    <property type="match status" value="1"/>
</dbReference>
<evidence type="ECO:0000256" key="2">
    <source>
        <dbReference type="ARBA" id="ARBA00004141"/>
    </source>
</evidence>
<evidence type="ECO:0000256" key="8">
    <source>
        <dbReference type="ARBA" id="ARBA00022842"/>
    </source>
</evidence>
<dbReference type="InterPro" id="IPR044878">
    <property type="entry name" value="UbiA_sf"/>
</dbReference>
<dbReference type="GO" id="GO:0006744">
    <property type="term" value="P:ubiquinone biosynthetic process"/>
    <property type="evidence" value="ECO:0007669"/>
    <property type="project" value="UniProtKB-UniRule"/>
</dbReference>
<dbReference type="FunFam" id="1.10.357.140:FF:000002">
    <property type="entry name" value="4-hydroxybenzoate octaprenyltransferase"/>
    <property type="match status" value="1"/>
</dbReference>
<evidence type="ECO:0000256" key="7">
    <source>
        <dbReference type="ARBA" id="ARBA00022692"/>
    </source>
</evidence>
<keyword evidence="9 12" id="KW-1133">Transmembrane helix</keyword>
<sequence length="286" mass="31798">MISILRRWPHFKSLMRLDRPVGTYLLLWPALWALWLAAEGLPKLDVLLIFVVGVYVMRAAGCVINDYADRNVDGFVQRTKQRPLATGTVSPKEALVLFFVLCLAAFLLVLLTNGYTIALSFVAVILAAAYPFMKRYTHWPQAILGAAFAMAIPMGFAAQTQATGLTAWLTFCAAVCMTIAYDTYYAMVDREDDLNIGIKSTAVLFGRWDLAIIASFQLGCVGLLFTVGLINSLSSPFYVGLAVMAGFFIYQNHLGRTRQNTNYFKAFINSQWAALSVWIGLLINYI</sequence>